<evidence type="ECO:0000259" key="1">
    <source>
        <dbReference type="Pfam" id="PF04073"/>
    </source>
</evidence>
<dbReference type="GO" id="GO:0002161">
    <property type="term" value="F:aminoacyl-tRNA deacylase activity"/>
    <property type="evidence" value="ECO:0007669"/>
    <property type="project" value="InterPro"/>
</dbReference>
<dbReference type="Pfam" id="PF04073">
    <property type="entry name" value="tRNA_edit"/>
    <property type="match status" value="1"/>
</dbReference>
<dbReference type="Proteomes" id="UP000469292">
    <property type="component" value="Unassembled WGS sequence"/>
</dbReference>
<evidence type="ECO:0000313" key="2">
    <source>
        <dbReference type="EMBL" id="NEG69202.1"/>
    </source>
</evidence>
<name>A0A6I5NK11_9BIFI</name>
<dbReference type="EMBL" id="VYSG01000001">
    <property type="protein sequence ID" value="NEG69202.1"/>
    <property type="molecule type" value="Genomic_DNA"/>
</dbReference>
<dbReference type="SUPFAM" id="SSF55826">
    <property type="entry name" value="YbaK/ProRS associated domain"/>
    <property type="match status" value="1"/>
</dbReference>
<gene>
    <name evidence="2" type="ORF">F6S87_00880</name>
</gene>
<proteinExistence type="predicted"/>
<comment type="caution">
    <text evidence="2">The sequence shown here is derived from an EMBL/GenBank/DDBJ whole genome shotgun (WGS) entry which is preliminary data.</text>
</comment>
<dbReference type="InterPro" id="IPR036754">
    <property type="entry name" value="YbaK/aa-tRNA-synt-asso_dom_sf"/>
</dbReference>
<dbReference type="InterPro" id="IPR007214">
    <property type="entry name" value="YbaK/aa-tRNA-synth-assoc-dom"/>
</dbReference>
<feature type="domain" description="YbaK/aminoacyl-tRNA synthetase-associated" evidence="1">
    <location>
        <begin position="49"/>
        <end position="122"/>
    </location>
</feature>
<dbReference type="AlphaFoldDB" id="A0A6I5NK11"/>
<accession>A0A6I5NK11</accession>
<sequence>MSMERTNMTAAGNSLRDRALALLDDANVEYRVVRHPAIDNVQEGFDRGVVELLGLEPGGIVRNLLVVDTHGNPVLIVTGDEGRVDLKAVKAAAGTTRLSFASPEIMMSALNTELGRVSLFDVLTTTHDNNDADSEEGRPVTVAVSAALQRYAGAIAFPLFSNAESIVFDAGHLVDVLQFLAEQCSIAVVTF</sequence>
<protein>
    <recommendedName>
        <fullName evidence="1">YbaK/aminoacyl-tRNA synthetase-associated domain-containing protein</fullName>
    </recommendedName>
</protein>
<keyword evidence="3" id="KW-1185">Reference proteome</keyword>
<organism evidence="2 3">
    <name type="scientific">Bifidobacterium choloepi</name>
    <dbReference type="NCBI Taxonomy" id="2614131"/>
    <lineage>
        <taxon>Bacteria</taxon>
        <taxon>Bacillati</taxon>
        <taxon>Actinomycetota</taxon>
        <taxon>Actinomycetes</taxon>
        <taxon>Bifidobacteriales</taxon>
        <taxon>Bifidobacteriaceae</taxon>
        <taxon>Bifidobacterium</taxon>
    </lineage>
</organism>
<evidence type="ECO:0000313" key="3">
    <source>
        <dbReference type="Proteomes" id="UP000469292"/>
    </source>
</evidence>
<reference evidence="2 3" key="1">
    <citation type="submission" date="2019-09" db="EMBL/GenBank/DDBJ databases">
        <title>Phylogenetic characterization of a novel taxon of the genus Bifidobacterium: Bifidobacterium choloepi sp. nov.</title>
        <authorList>
            <person name="Modesto M."/>
            <person name="Satti M."/>
        </authorList>
    </citation>
    <scope>NUCLEOTIDE SEQUENCE [LARGE SCALE GENOMIC DNA]</scope>
    <source>
        <strain evidence="2 3">BRDM6</strain>
    </source>
</reference>
<dbReference type="Gene3D" id="3.90.960.10">
    <property type="entry name" value="YbaK/aminoacyl-tRNA synthetase-associated domain"/>
    <property type="match status" value="1"/>
</dbReference>